<dbReference type="SUPFAM" id="SSF159501">
    <property type="entry name" value="EreA/ChaN-like"/>
    <property type="match status" value="1"/>
</dbReference>
<feature type="domain" description="Haem-binding uptake Tiki superfamily ChaN" evidence="2">
    <location>
        <begin position="52"/>
        <end position="248"/>
    </location>
</feature>
<name>A0A840LC07_9BURK</name>
<dbReference type="CDD" id="cd14727">
    <property type="entry name" value="ChanN-like"/>
    <property type="match status" value="1"/>
</dbReference>
<keyword evidence="4" id="KW-1185">Reference proteome</keyword>
<dbReference type="InterPro" id="IPR007314">
    <property type="entry name" value="Cofac_haem-bd_dom"/>
</dbReference>
<protein>
    <submittedName>
        <fullName evidence="3">Putative iron-regulated protein</fullName>
    </submittedName>
</protein>
<proteinExistence type="predicted"/>
<feature type="signal peptide" evidence="1">
    <location>
        <begin position="1"/>
        <end position="23"/>
    </location>
</feature>
<dbReference type="RefSeq" id="WP_184300194.1">
    <property type="nucleotide sequence ID" value="NZ_JACHLP010000005.1"/>
</dbReference>
<comment type="caution">
    <text evidence="3">The sequence shown here is derived from an EMBL/GenBank/DDBJ whole genome shotgun (WGS) entry which is preliminary data.</text>
</comment>
<organism evidence="3 4">
    <name type="scientific">Roseateles oligotrophus</name>
    <dbReference type="NCBI Taxonomy" id="1769250"/>
    <lineage>
        <taxon>Bacteria</taxon>
        <taxon>Pseudomonadati</taxon>
        <taxon>Pseudomonadota</taxon>
        <taxon>Betaproteobacteria</taxon>
        <taxon>Burkholderiales</taxon>
        <taxon>Sphaerotilaceae</taxon>
        <taxon>Roseateles</taxon>
    </lineage>
</organism>
<dbReference type="Proteomes" id="UP000562027">
    <property type="component" value="Unassembled WGS sequence"/>
</dbReference>
<keyword evidence="1" id="KW-0732">Signal</keyword>
<dbReference type="Pfam" id="PF04187">
    <property type="entry name" value="Cofac_haem_bdg"/>
    <property type="match status" value="1"/>
</dbReference>
<evidence type="ECO:0000313" key="3">
    <source>
        <dbReference type="EMBL" id="MBB4844182.1"/>
    </source>
</evidence>
<feature type="chain" id="PRO_5032803972" evidence="1">
    <location>
        <begin position="24"/>
        <end position="300"/>
    </location>
</feature>
<evidence type="ECO:0000256" key="1">
    <source>
        <dbReference type="SAM" id="SignalP"/>
    </source>
</evidence>
<reference evidence="3 4" key="1">
    <citation type="submission" date="2020-08" db="EMBL/GenBank/DDBJ databases">
        <title>Functional genomics of gut bacteria from endangered species of beetles.</title>
        <authorList>
            <person name="Carlos-Shanley C."/>
        </authorList>
    </citation>
    <scope>NUCLEOTIDE SEQUENCE [LARGE SCALE GENOMIC DNA]</scope>
    <source>
        <strain evidence="3 4">S00239</strain>
    </source>
</reference>
<gene>
    <name evidence="3" type="ORF">HNP55_002718</name>
</gene>
<sequence>MQKQNAFRGALAALLCLGLQACATPEPAAQASGPAADIVEVASGRRISRDELLQRMRRSDFVLLGEQHDNPDHHRARGALLRELGQPARVVAEHLPSPAELRLKPGDELLSELSQAGFAAKQWQWPMHQPLFTGLAQADQVLLGGNIPLELARRLAREGRPAMPAELLALSDPAPLGSSSQARLEADLIQGHCGQLPGSRLAGMVWAQRGRDAAMALRMLQAAEQGAKPAVLLAGNGHVRLDYGVPQLLAEQQRQSRLLSIGFVEPGAPTAGAPYHYLWISPAPRREDPCAGFTMPAKPK</sequence>
<dbReference type="Gene3D" id="3.40.50.11550">
    <property type="match status" value="1"/>
</dbReference>
<dbReference type="AlphaFoldDB" id="A0A840LC07"/>
<dbReference type="EMBL" id="JACHLP010000005">
    <property type="protein sequence ID" value="MBB4844182.1"/>
    <property type="molecule type" value="Genomic_DNA"/>
</dbReference>
<dbReference type="PROSITE" id="PS51257">
    <property type="entry name" value="PROKAR_LIPOPROTEIN"/>
    <property type="match status" value="1"/>
</dbReference>
<evidence type="ECO:0000259" key="2">
    <source>
        <dbReference type="Pfam" id="PF04187"/>
    </source>
</evidence>
<evidence type="ECO:0000313" key="4">
    <source>
        <dbReference type="Proteomes" id="UP000562027"/>
    </source>
</evidence>
<accession>A0A840LC07</accession>